<dbReference type="PROSITE" id="PS00963">
    <property type="entry name" value="RIBOSOMAL_S2_2"/>
    <property type="match status" value="1"/>
</dbReference>
<dbReference type="PATRIC" id="fig|1618480.3.peg.382"/>
<dbReference type="NCBIfam" id="TIGR01011">
    <property type="entry name" value="rpsB_bact"/>
    <property type="match status" value="1"/>
</dbReference>
<reference evidence="7 8" key="1">
    <citation type="journal article" date="2015" name="Nature">
        <title>rRNA introns, odd ribosomes, and small enigmatic genomes across a large radiation of phyla.</title>
        <authorList>
            <person name="Brown C.T."/>
            <person name="Hug L.A."/>
            <person name="Thomas B.C."/>
            <person name="Sharon I."/>
            <person name="Castelle C.J."/>
            <person name="Singh A."/>
            <person name="Wilkins M.J."/>
            <person name="Williams K.H."/>
            <person name="Banfield J.F."/>
        </authorList>
    </citation>
    <scope>NUCLEOTIDE SEQUENCE [LARGE SCALE GENOMIC DNA]</scope>
</reference>
<dbReference type="Pfam" id="PF00318">
    <property type="entry name" value="Ribosomal_S2"/>
    <property type="match status" value="1"/>
</dbReference>
<gene>
    <name evidence="5" type="primary">rpsB</name>
    <name evidence="7" type="ORF">US11_C0004G0069</name>
</gene>
<dbReference type="InterPro" id="IPR018130">
    <property type="entry name" value="Ribosomal_uS2_CS"/>
</dbReference>
<dbReference type="GO" id="GO:0006412">
    <property type="term" value="P:translation"/>
    <property type="evidence" value="ECO:0007669"/>
    <property type="project" value="UniProtKB-UniRule"/>
</dbReference>
<dbReference type="GO" id="GO:0022627">
    <property type="term" value="C:cytosolic small ribosomal subunit"/>
    <property type="evidence" value="ECO:0007669"/>
    <property type="project" value="TreeGrafter"/>
</dbReference>
<dbReference type="Gene3D" id="1.10.287.610">
    <property type="entry name" value="Helix hairpin bin"/>
    <property type="match status" value="1"/>
</dbReference>
<keyword evidence="3 5" id="KW-0687">Ribonucleoprotein</keyword>
<dbReference type="EMBL" id="LBRS01000004">
    <property type="protein sequence ID" value="KKQ01799.1"/>
    <property type="molecule type" value="Genomic_DNA"/>
</dbReference>
<evidence type="ECO:0000256" key="1">
    <source>
        <dbReference type="ARBA" id="ARBA00006242"/>
    </source>
</evidence>
<proteinExistence type="inferred from homology"/>
<dbReference type="STRING" id="1618480.US11_C0004G0069"/>
<dbReference type="InterPro" id="IPR023591">
    <property type="entry name" value="Ribosomal_uS2_flav_dom_sf"/>
</dbReference>
<sequence>MSNKNNNLVEELFQAGAHIGHKTNRVHPKAKKYIYTIQNGVSIIDLVKTAELLEKAKQFAKDLGQEKKKLLVVVTKRLNSVYTQELCQKYGIPHITMKWPAGLLTNFEMISKNVKKLKQMREDKDKGEWNKFVKHEQTNLNKLLVRLNKFYGGLENLEKLPDALFVIDIRKEKNAVEESREFNIPVIAVVDTNVNPDIIQYPIPANDDSITSIQFFMNQIIETYATALK</sequence>
<dbReference type="SUPFAM" id="SSF52313">
    <property type="entry name" value="Ribosomal protein S2"/>
    <property type="match status" value="1"/>
</dbReference>
<dbReference type="PRINTS" id="PR00395">
    <property type="entry name" value="RIBOSOMALS2"/>
</dbReference>
<organism evidence="7 8">
    <name type="scientific">Candidatus Roizmanbacteria bacterium GW2011_GWA2_36_23</name>
    <dbReference type="NCBI Taxonomy" id="1618480"/>
    <lineage>
        <taxon>Bacteria</taxon>
        <taxon>Candidatus Roizmaniibacteriota</taxon>
    </lineage>
</organism>
<accession>A0A0G0GPS3</accession>
<name>A0A0G0GPS3_9BACT</name>
<evidence type="ECO:0000256" key="3">
    <source>
        <dbReference type="ARBA" id="ARBA00023274"/>
    </source>
</evidence>
<dbReference type="PROSITE" id="PS00962">
    <property type="entry name" value="RIBOSOMAL_S2_1"/>
    <property type="match status" value="1"/>
</dbReference>
<comment type="caution">
    <text evidence="7">The sequence shown here is derived from an EMBL/GenBank/DDBJ whole genome shotgun (WGS) entry which is preliminary data.</text>
</comment>
<dbReference type="GO" id="GO:0003735">
    <property type="term" value="F:structural constituent of ribosome"/>
    <property type="evidence" value="ECO:0007669"/>
    <property type="project" value="InterPro"/>
</dbReference>
<comment type="similarity">
    <text evidence="1 5 6">Belongs to the universal ribosomal protein uS2 family.</text>
</comment>
<evidence type="ECO:0000313" key="8">
    <source>
        <dbReference type="Proteomes" id="UP000034344"/>
    </source>
</evidence>
<dbReference type="PANTHER" id="PTHR12534">
    <property type="entry name" value="30S RIBOSOMAL PROTEIN S2 PROKARYOTIC AND ORGANELLAR"/>
    <property type="match status" value="1"/>
</dbReference>
<dbReference type="CDD" id="cd01425">
    <property type="entry name" value="RPS2"/>
    <property type="match status" value="1"/>
</dbReference>
<evidence type="ECO:0000256" key="4">
    <source>
        <dbReference type="ARBA" id="ARBA00035256"/>
    </source>
</evidence>
<dbReference type="InterPro" id="IPR001865">
    <property type="entry name" value="Ribosomal_uS2"/>
</dbReference>
<evidence type="ECO:0000256" key="6">
    <source>
        <dbReference type="RuleBase" id="RU003631"/>
    </source>
</evidence>
<dbReference type="AlphaFoldDB" id="A0A0G0GPS3"/>
<dbReference type="InterPro" id="IPR005706">
    <property type="entry name" value="Ribosomal_uS2_bac/mit/plastid"/>
</dbReference>
<dbReference type="Gene3D" id="3.40.50.10490">
    <property type="entry name" value="Glucose-6-phosphate isomerase like protein, domain 1"/>
    <property type="match status" value="1"/>
</dbReference>
<dbReference type="Proteomes" id="UP000034344">
    <property type="component" value="Unassembled WGS sequence"/>
</dbReference>
<dbReference type="PANTHER" id="PTHR12534:SF0">
    <property type="entry name" value="SMALL RIBOSOMAL SUBUNIT PROTEIN US2M"/>
    <property type="match status" value="1"/>
</dbReference>
<dbReference type="HAMAP" id="MF_00291_B">
    <property type="entry name" value="Ribosomal_uS2_B"/>
    <property type="match status" value="1"/>
</dbReference>
<evidence type="ECO:0000256" key="5">
    <source>
        <dbReference type="HAMAP-Rule" id="MF_00291"/>
    </source>
</evidence>
<keyword evidence="2 5" id="KW-0689">Ribosomal protein</keyword>
<evidence type="ECO:0000256" key="2">
    <source>
        <dbReference type="ARBA" id="ARBA00022980"/>
    </source>
</evidence>
<protein>
    <recommendedName>
        <fullName evidence="4 5">Small ribosomal subunit protein uS2</fullName>
    </recommendedName>
</protein>
<evidence type="ECO:0000313" key="7">
    <source>
        <dbReference type="EMBL" id="KKQ01799.1"/>
    </source>
</evidence>